<dbReference type="InterPro" id="IPR033124">
    <property type="entry name" value="Ser_caboxypep_his_AS"/>
</dbReference>
<keyword evidence="8 14" id="KW-1133">Transmembrane helix</keyword>
<evidence type="ECO:0000256" key="9">
    <source>
        <dbReference type="ARBA" id="ARBA00023034"/>
    </source>
</evidence>
<dbReference type="PROSITE" id="PS00131">
    <property type="entry name" value="CARBOXYPEPT_SER_SER"/>
    <property type="match status" value="1"/>
</dbReference>
<comment type="subcellular location">
    <subcellularLocation>
        <location evidence="2">Golgi apparatus</location>
        <location evidence="2">trans-Golgi network membrane</location>
        <topology evidence="2">Single-pass type I membrane protein</topology>
    </subcellularLocation>
</comment>
<evidence type="ECO:0000313" key="15">
    <source>
        <dbReference type="EMBL" id="KAF9938097.1"/>
    </source>
</evidence>
<keyword evidence="11" id="KW-0325">Glycoprotein</keyword>
<evidence type="ECO:0000256" key="8">
    <source>
        <dbReference type="ARBA" id="ARBA00022989"/>
    </source>
</evidence>
<protein>
    <recommendedName>
        <fullName evidence="12">Carboxypeptidase</fullName>
        <ecNumber evidence="12">3.4.16.-</ecNumber>
    </recommendedName>
</protein>
<keyword evidence="12 15" id="KW-0645">Protease</keyword>
<evidence type="ECO:0000256" key="14">
    <source>
        <dbReference type="SAM" id="Phobius"/>
    </source>
</evidence>
<keyword evidence="16" id="KW-1185">Reference proteome</keyword>
<keyword evidence="10 14" id="KW-0472">Membrane</keyword>
<keyword evidence="5 14" id="KW-0812">Transmembrane</keyword>
<evidence type="ECO:0000256" key="6">
    <source>
        <dbReference type="ARBA" id="ARBA00022703"/>
    </source>
</evidence>
<proteinExistence type="inferred from homology"/>
<dbReference type="GO" id="GO:0005794">
    <property type="term" value="C:Golgi apparatus"/>
    <property type="evidence" value="ECO:0007669"/>
    <property type="project" value="UniProtKB-SubCell"/>
</dbReference>
<name>A0A9P6ILU7_9FUNG</name>
<evidence type="ECO:0000256" key="4">
    <source>
        <dbReference type="ARBA" id="ARBA00022645"/>
    </source>
</evidence>
<dbReference type="PANTHER" id="PTHR11802:SF190">
    <property type="entry name" value="PHEROMONE-PROCESSING CARBOXYPEPTIDASE KEX1"/>
    <property type="match status" value="1"/>
</dbReference>
<dbReference type="PANTHER" id="PTHR11802">
    <property type="entry name" value="SERINE PROTEASE FAMILY S10 SERINE CARBOXYPEPTIDASE"/>
    <property type="match status" value="1"/>
</dbReference>
<comment type="similarity">
    <text evidence="3 12">Belongs to the peptidase S10 family.</text>
</comment>
<organism evidence="15 16">
    <name type="scientific">Modicella reniformis</name>
    <dbReference type="NCBI Taxonomy" id="1440133"/>
    <lineage>
        <taxon>Eukaryota</taxon>
        <taxon>Fungi</taxon>
        <taxon>Fungi incertae sedis</taxon>
        <taxon>Mucoromycota</taxon>
        <taxon>Mortierellomycotina</taxon>
        <taxon>Mortierellomycetes</taxon>
        <taxon>Mortierellales</taxon>
        <taxon>Mortierellaceae</taxon>
        <taxon>Modicella</taxon>
    </lineage>
</organism>
<dbReference type="PROSITE" id="PS00560">
    <property type="entry name" value="CARBOXYPEPT_SER_HIS"/>
    <property type="match status" value="1"/>
</dbReference>
<evidence type="ECO:0000256" key="3">
    <source>
        <dbReference type="ARBA" id="ARBA00009431"/>
    </source>
</evidence>
<feature type="region of interest" description="Disordered" evidence="13">
    <location>
        <begin position="455"/>
        <end position="479"/>
    </location>
</feature>
<accession>A0A9P6ILU7</accession>
<dbReference type="Pfam" id="PF00450">
    <property type="entry name" value="Peptidase_S10"/>
    <property type="match status" value="2"/>
</dbReference>
<evidence type="ECO:0000256" key="7">
    <source>
        <dbReference type="ARBA" id="ARBA00022729"/>
    </source>
</evidence>
<evidence type="ECO:0000256" key="1">
    <source>
        <dbReference type="ARBA" id="ARBA00001003"/>
    </source>
</evidence>
<dbReference type="Proteomes" id="UP000749646">
    <property type="component" value="Unassembled WGS sequence"/>
</dbReference>
<dbReference type="AlphaFoldDB" id="A0A9P6ILU7"/>
<sequence>MRDAAKESNLFFWMVSNKHPQISNKLVNYLAEWSSSSADGYFLETGPLRFVDKKLTINKGGWHEFANVVFLDQPVGTGLSYTSQPLLRTLDEIKDHFLAFLKEFFIIFPERAKDDLYLTGESYAGTYIPYFARGILDHNNDVPEGGIAYNLKGLAIGNGWIDPLQQYKSFIPYIVKHDMVVPGTLVFFKHAMLWQLGDSMNRQTDLIAQQSHCLNDISLQERITQDKCELIVQTILEYSVVEVQNKKTCLNQYDVRLKDVYPACGLLWPSELPLLGEYLGRKDVKEALHATGTEYLISNMTWQGIQGFRNGLSNRWTVDNSPAGVWKQDRNLTYVLVYNASHMVPYDTPLAAMDMMNRFMGLDPKLQSFTSMLEIYMEDDNNSTGVGRPRGFFLRNASAVLIFVILGVGIGIFVAVKSRSQSKSDGGAQWFPLNSNDSDRGRGFVHTDELDELVVESGIHDSDDEDDDQNGAYSSQSRR</sequence>
<keyword evidence="4 12" id="KW-0121">Carboxypeptidase</keyword>
<evidence type="ECO:0000313" key="16">
    <source>
        <dbReference type="Proteomes" id="UP000749646"/>
    </source>
</evidence>
<dbReference type="EC" id="3.4.16.-" evidence="12"/>
<dbReference type="InterPro" id="IPR001563">
    <property type="entry name" value="Peptidase_S10"/>
</dbReference>
<dbReference type="OrthoDB" id="443318at2759"/>
<dbReference type="GO" id="GO:0004185">
    <property type="term" value="F:serine-type carboxypeptidase activity"/>
    <property type="evidence" value="ECO:0007669"/>
    <property type="project" value="UniProtKB-UniRule"/>
</dbReference>
<dbReference type="SUPFAM" id="SSF53474">
    <property type="entry name" value="alpha/beta-Hydrolases"/>
    <property type="match status" value="1"/>
</dbReference>
<evidence type="ECO:0000256" key="11">
    <source>
        <dbReference type="ARBA" id="ARBA00023180"/>
    </source>
</evidence>
<dbReference type="GO" id="GO:0006915">
    <property type="term" value="P:apoptotic process"/>
    <property type="evidence" value="ECO:0007669"/>
    <property type="project" value="UniProtKB-KW"/>
</dbReference>
<feature type="transmembrane region" description="Helical" evidence="14">
    <location>
        <begin position="397"/>
        <end position="416"/>
    </location>
</feature>
<evidence type="ECO:0000256" key="13">
    <source>
        <dbReference type="SAM" id="MobiDB-lite"/>
    </source>
</evidence>
<evidence type="ECO:0000256" key="10">
    <source>
        <dbReference type="ARBA" id="ARBA00023136"/>
    </source>
</evidence>
<dbReference type="InterPro" id="IPR018202">
    <property type="entry name" value="Ser_caboxypep_ser_AS"/>
</dbReference>
<evidence type="ECO:0000256" key="2">
    <source>
        <dbReference type="ARBA" id="ARBA00004393"/>
    </source>
</evidence>
<dbReference type="Gene3D" id="3.40.50.1820">
    <property type="entry name" value="alpha/beta hydrolase"/>
    <property type="match status" value="2"/>
</dbReference>
<keyword evidence="9" id="KW-0333">Golgi apparatus</keyword>
<keyword evidence="6" id="KW-0053">Apoptosis</keyword>
<keyword evidence="12" id="KW-0378">Hydrolase</keyword>
<dbReference type="InterPro" id="IPR029058">
    <property type="entry name" value="AB_hydrolase_fold"/>
</dbReference>
<comment type="catalytic activity">
    <reaction evidence="1">
        <text>Preferential release of a C-terminal arginine or lysine residue.</text>
        <dbReference type="EC" id="3.4.16.6"/>
    </reaction>
</comment>
<comment type="caution">
    <text evidence="15">The sequence shown here is derived from an EMBL/GenBank/DDBJ whole genome shotgun (WGS) entry which is preliminary data.</text>
</comment>
<reference evidence="15" key="1">
    <citation type="journal article" date="2020" name="Fungal Divers.">
        <title>Resolving the Mortierellaceae phylogeny through synthesis of multi-gene phylogenetics and phylogenomics.</title>
        <authorList>
            <person name="Vandepol N."/>
            <person name="Liber J."/>
            <person name="Desiro A."/>
            <person name="Na H."/>
            <person name="Kennedy M."/>
            <person name="Barry K."/>
            <person name="Grigoriev I.V."/>
            <person name="Miller A.N."/>
            <person name="O'Donnell K."/>
            <person name="Stajich J.E."/>
            <person name="Bonito G."/>
        </authorList>
    </citation>
    <scope>NUCLEOTIDE SEQUENCE</scope>
    <source>
        <strain evidence="15">MES-2147</strain>
    </source>
</reference>
<dbReference type="EMBL" id="JAAAHW010009627">
    <property type="protein sequence ID" value="KAF9938097.1"/>
    <property type="molecule type" value="Genomic_DNA"/>
</dbReference>
<evidence type="ECO:0000256" key="12">
    <source>
        <dbReference type="RuleBase" id="RU361156"/>
    </source>
</evidence>
<keyword evidence="7" id="KW-0732">Signal</keyword>
<dbReference type="GO" id="GO:0006508">
    <property type="term" value="P:proteolysis"/>
    <property type="evidence" value="ECO:0007669"/>
    <property type="project" value="UniProtKB-KW"/>
</dbReference>
<dbReference type="PRINTS" id="PR00724">
    <property type="entry name" value="CRBOXYPTASEC"/>
</dbReference>
<evidence type="ECO:0000256" key="5">
    <source>
        <dbReference type="ARBA" id="ARBA00022692"/>
    </source>
</evidence>
<gene>
    <name evidence="15" type="primary">KEX1</name>
    <name evidence="15" type="ORF">BGZ65_000456</name>
</gene>